<dbReference type="RefSeq" id="WP_047944336.1">
    <property type="nucleotide sequence ID" value="NZ_CP053989.1"/>
</dbReference>
<dbReference type="InterPro" id="IPR002549">
    <property type="entry name" value="AI-2E-like"/>
</dbReference>
<dbReference type="AlphaFoldDB" id="A0A0J1I8V6"/>
<name>A0A0J1I8V6_NIACI</name>
<keyword evidence="5" id="KW-0472">Membrane</keyword>
<comment type="similarity">
    <text evidence="2">Belongs to the autoinducer-2 exporter (AI-2E) (TC 2.A.86) family.</text>
</comment>
<proteinExistence type="inferred from homology"/>
<dbReference type="PATRIC" id="fig|1397.4.peg.3438"/>
<protein>
    <submittedName>
        <fullName evidence="6">Membrane protein</fullName>
    </submittedName>
</protein>
<evidence type="ECO:0000313" key="7">
    <source>
        <dbReference type="Proteomes" id="UP000036045"/>
    </source>
</evidence>
<evidence type="ECO:0000313" key="6">
    <source>
        <dbReference type="EMBL" id="KLV22388.1"/>
    </source>
</evidence>
<dbReference type="Pfam" id="PF01594">
    <property type="entry name" value="AI-2E_transport"/>
    <property type="match status" value="1"/>
</dbReference>
<evidence type="ECO:0000256" key="4">
    <source>
        <dbReference type="ARBA" id="ARBA00022989"/>
    </source>
</evidence>
<sequence>MDIRIKWYYRLGFTLLLFIVLFIFIKLSPIWLPILSLITKVITPFIIGAFFTYLLHPIVELLHKKGLHRGLSVAFIYILFFGGIGYAIYKGIPILIDQLEELTVSAPKLAERYKDLIDSIQNKMESWPLNLQDKVDRGIDIFERKMESLLNKVINGAMGIVNYSIIIMLIPFISFYMLKDINAVRKGFNGLIPNKWRNSARLFLEDVNESLGSYIRGQLLVCTIIGVISMILFLIFHMKFALVLGMIIGITNVIPYFGPVIGAVPALIVASTVSVKMIIIVVIIIIILQFLEGNILSPYIVGKSTHMHPLFIMFALLLGEEIGGMIGMIVAVPLLSIVKVAIIHMKTHFGKKEREMKRI</sequence>
<dbReference type="PANTHER" id="PTHR21716:SF15">
    <property type="entry name" value="TRANSPORT PROTEIN YRRI-RELATED"/>
    <property type="match status" value="1"/>
</dbReference>
<evidence type="ECO:0000256" key="3">
    <source>
        <dbReference type="ARBA" id="ARBA00022692"/>
    </source>
</evidence>
<evidence type="ECO:0000256" key="1">
    <source>
        <dbReference type="ARBA" id="ARBA00004141"/>
    </source>
</evidence>
<comment type="subcellular location">
    <subcellularLocation>
        <location evidence="1">Membrane</location>
        <topology evidence="1">Multi-pass membrane protein</topology>
    </subcellularLocation>
</comment>
<keyword evidence="3" id="KW-0812">Transmembrane</keyword>
<reference evidence="6 7" key="1">
    <citation type="submission" date="2015-05" db="EMBL/GenBank/DDBJ databases">
        <title>Whole genome sequence and identification of bacterial endophytes from Costus igneus.</title>
        <authorList>
            <person name="Lee Y.P."/>
            <person name="Gan H.M."/>
            <person name="Eng W."/>
            <person name="Wheatley M.S."/>
            <person name="Caraballo A."/>
            <person name="Polter S."/>
            <person name="Savka M.A."/>
            <person name="Hudson A.O."/>
        </authorList>
    </citation>
    <scope>NUCLEOTIDE SEQUENCE [LARGE SCALE GENOMIC DNA]</scope>
    <source>
        <strain evidence="6 7">RIT379</strain>
    </source>
</reference>
<accession>A0A0J1I8V6</accession>
<dbReference type="EMBL" id="LDPH01000031">
    <property type="protein sequence ID" value="KLV22388.1"/>
    <property type="molecule type" value="Genomic_DNA"/>
</dbReference>
<dbReference type="PANTHER" id="PTHR21716">
    <property type="entry name" value="TRANSMEMBRANE PROTEIN"/>
    <property type="match status" value="1"/>
</dbReference>
<organism evidence="6 7">
    <name type="scientific">Niallia circulans</name>
    <name type="common">Bacillus circulans</name>
    <dbReference type="NCBI Taxonomy" id="1397"/>
    <lineage>
        <taxon>Bacteria</taxon>
        <taxon>Bacillati</taxon>
        <taxon>Bacillota</taxon>
        <taxon>Bacilli</taxon>
        <taxon>Bacillales</taxon>
        <taxon>Bacillaceae</taxon>
        <taxon>Niallia</taxon>
    </lineage>
</organism>
<dbReference type="GO" id="GO:0055085">
    <property type="term" value="P:transmembrane transport"/>
    <property type="evidence" value="ECO:0007669"/>
    <property type="project" value="TreeGrafter"/>
</dbReference>
<comment type="caution">
    <text evidence="6">The sequence shown here is derived from an EMBL/GenBank/DDBJ whole genome shotgun (WGS) entry which is preliminary data.</text>
</comment>
<keyword evidence="7" id="KW-1185">Reference proteome</keyword>
<evidence type="ECO:0000256" key="5">
    <source>
        <dbReference type="ARBA" id="ARBA00023136"/>
    </source>
</evidence>
<evidence type="ECO:0000256" key="2">
    <source>
        <dbReference type="ARBA" id="ARBA00009773"/>
    </source>
</evidence>
<gene>
    <name evidence="6" type="ORF">ABW02_21580</name>
</gene>
<dbReference type="GO" id="GO:0016020">
    <property type="term" value="C:membrane"/>
    <property type="evidence" value="ECO:0007669"/>
    <property type="project" value="UniProtKB-SubCell"/>
</dbReference>
<dbReference type="OrthoDB" id="9793390at2"/>
<dbReference type="GeneID" id="56350602"/>
<keyword evidence="4" id="KW-1133">Transmembrane helix</keyword>
<dbReference type="Proteomes" id="UP000036045">
    <property type="component" value="Unassembled WGS sequence"/>
</dbReference>